<accession>A0A845SPE6</accession>
<dbReference type="InterPro" id="IPR006037">
    <property type="entry name" value="RCK_C"/>
</dbReference>
<dbReference type="NCBIfam" id="NF007030">
    <property type="entry name" value="PRK09496.1-1"/>
    <property type="match status" value="1"/>
</dbReference>
<dbReference type="FunFam" id="3.40.50.720:FF:000027">
    <property type="entry name" value="Trk system potassium transporter TrkA"/>
    <property type="match status" value="1"/>
</dbReference>
<evidence type="ECO:0000313" key="15">
    <source>
        <dbReference type="Proteomes" id="UP000461443"/>
    </source>
</evidence>
<dbReference type="Gene3D" id="3.30.70.1450">
    <property type="entry name" value="Regulator of K+ conductance, C-terminal domain"/>
    <property type="match status" value="2"/>
</dbReference>
<evidence type="ECO:0000256" key="6">
    <source>
        <dbReference type="ARBA" id="ARBA00022538"/>
    </source>
</evidence>
<dbReference type="InterPro" id="IPR036721">
    <property type="entry name" value="RCK_C_sf"/>
</dbReference>
<dbReference type="InterPro" id="IPR003148">
    <property type="entry name" value="RCK_N"/>
</dbReference>
<keyword evidence="15" id="KW-1185">Reference proteome</keyword>
<dbReference type="PROSITE" id="PS51202">
    <property type="entry name" value="RCK_C"/>
    <property type="match status" value="2"/>
</dbReference>
<keyword evidence="9" id="KW-0520">NAD</keyword>
<proteinExistence type="predicted"/>
<dbReference type="Pfam" id="PF02080">
    <property type="entry name" value="TrkA_C"/>
    <property type="match status" value="2"/>
</dbReference>
<organism evidence="14 15">
    <name type="scientific">Acerihabitans arboris</name>
    <dbReference type="NCBI Taxonomy" id="2691583"/>
    <lineage>
        <taxon>Bacteria</taxon>
        <taxon>Pseudomonadati</taxon>
        <taxon>Pseudomonadota</taxon>
        <taxon>Gammaproteobacteria</taxon>
        <taxon>Enterobacterales</taxon>
        <taxon>Pectobacteriaceae</taxon>
        <taxon>Acerihabitans</taxon>
    </lineage>
</organism>
<feature type="domain" description="RCK C-terminal" evidence="13">
    <location>
        <begin position="368"/>
        <end position="453"/>
    </location>
</feature>
<evidence type="ECO:0000256" key="9">
    <source>
        <dbReference type="ARBA" id="ARBA00023027"/>
    </source>
</evidence>
<feature type="domain" description="RCK N-terminal" evidence="12">
    <location>
        <begin position="232"/>
        <end position="348"/>
    </location>
</feature>
<keyword evidence="5" id="KW-0997">Cell inner membrane</keyword>
<feature type="domain" description="RCK C-terminal" evidence="13">
    <location>
        <begin position="143"/>
        <end position="227"/>
    </location>
</feature>
<reference evidence="14 15" key="1">
    <citation type="submission" date="2019-12" db="EMBL/GenBank/DDBJ databases">
        <authorList>
            <person name="Lee S.D."/>
        </authorList>
    </citation>
    <scope>NUCLEOTIDE SEQUENCE [LARGE SCALE GENOMIC DNA]</scope>
    <source>
        <strain evidence="14 15">SAP-6</strain>
    </source>
</reference>
<dbReference type="PROSITE" id="PS51201">
    <property type="entry name" value="RCK_N"/>
    <property type="match status" value="2"/>
</dbReference>
<dbReference type="FunFam" id="3.30.70.1450:FF:000002">
    <property type="entry name" value="Trk system potassium transporter TrkA"/>
    <property type="match status" value="1"/>
</dbReference>
<keyword evidence="10" id="KW-0406">Ion transport</keyword>
<evidence type="ECO:0000256" key="3">
    <source>
        <dbReference type="ARBA" id="ARBA00022448"/>
    </source>
</evidence>
<dbReference type="NCBIfam" id="NF007031">
    <property type="entry name" value="PRK09496.1-2"/>
    <property type="match status" value="1"/>
</dbReference>
<evidence type="ECO:0000256" key="11">
    <source>
        <dbReference type="ARBA" id="ARBA00023136"/>
    </source>
</evidence>
<name>A0A845SPE6_9GAMM</name>
<evidence type="ECO:0000256" key="10">
    <source>
        <dbReference type="ARBA" id="ARBA00023065"/>
    </source>
</evidence>
<protein>
    <recommendedName>
        <fullName evidence="2">Trk system potassium uptake protein TrkA</fullName>
    </recommendedName>
</protein>
<evidence type="ECO:0000256" key="5">
    <source>
        <dbReference type="ARBA" id="ARBA00022519"/>
    </source>
</evidence>
<dbReference type="PANTHER" id="PTHR43833:SF5">
    <property type="entry name" value="TRK SYSTEM POTASSIUM UPTAKE PROTEIN TRKA"/>
    <property type="match status" value="1"/>
</dbReference>
<gene>
    <name evidence="14" type="primary">trkA</name>
    <name evidence="14" type="ORF">GRH90_24855</name>
</gene>
<comment type="caution">
    <text evidence="14">The sequence shown here is derived from an EMBL/GenBank/DDBJ whole genome shotgun (WGS) entry which is preliminary data.</text>
</comment>
<dbReference type="Pfam" id="PF02254">
    <property type="entry name" value="TrkA_N"/>
    <property type="match status" value="2"/>
</dbReference>
<dbReference type="PRINTS" id="PR00335">
    <property type="entry name" value="KUPTAKETRKA"/>
</dbReference>
<keyword evidence="8" id="KW-0630">Potassium</keyword>
<dbReference type="RefSeq" id="WP_162368670.1">
    <property type="nucleotide sequence ID" value="NZ_WUBS01000027.1"/>
</dbReference>
<keyword evidence="7" id="KW-0677">Repeat</keyword>
<dbReference type="Proteomes" id="UP000461443">
    <property type="component" value="Unassembled WGS sequence"/>
</dbReference>
<dbReference type="FunFam" id="3.30.70.1450:FF:000001">
    <property type="entry name" value="Trk system potassium transporter TrkA"/>
    <property type="match status" value="1"/>
</dbReference>
<evidence type="ECO:0000256" key="8">
    <source>
        <dbReference type="ARBA" id="ARBA00022958"/>
    </source>
</evidence>
<dbReference type="SUPFAM" id="SSF51735">
    <property type="entry name" value="NAD(P)-binding Rossmann-fold domains"/>
    <property type="match status" value="2"/>
</dbReference>
<evidence type="ECO:0000256" key="1">
    <source>
        <dbReference type="ARBA" id="ARBA00004515"/>
    </source>
</evidence>
<dbReference type="EMBL" id="WUBS01000027">
    <property type="protein sequence ID" value="NDL65959.1"/>
    <property type="molecule type" value="Genomic_DNA"/>
</dbReference>
<dbReference type="AlphaFoldDB" id="A0A845SPE6"/>
<dbReference type="SUPFAM" id="SSF116726">
    <property type="entry name" value="TrkA C-terminal domain-like"/>
    <property type="match status" value="2"/>
</dbReference>
<dbReference type="FunFam" id="3.40.50.720:FF:000042">
    <property type="entry name" value="Trk system potassium transporter TrkA"/>
    <property type="match status" value="1"/>
</dbReference>
<feature type="domain" description="RCK N-terminal" evidence="12">
    <location>
        <begin position="1"/>
        <end position="118"/>
    </location>
</feature>
<evidence type="ECO:0000259" key="12">
    <source>
        <dbReference type="PROSITE" id="PS51201"/>
    </source>
</evidence>
<dbReference type="NCBIfam" id="NF007032">
    <property type="entry name" value="PRK09496.1-4"/>
    <property type="match status" value="1"/>
</dbReference>
<keyword evidence="3" id="KW-0813">Transport</keyword>
<keyword evidence="11" id="KW-0472">Membrane</keyword>
<keyword evidence="6" id="KW-0633">Potassium transport</keyword>
<comment type="subcellular location">
    <subcellularLocation>
        <location evidence="1">Cell inner membrane</location>
        <topology evidence="1">Peripheral membrane protein</topology>
        <orientation evidence="1">Cytoplasmic side</orientation>
    </subcellularLocation>
</comment>
<evidence type="ECO:0000259" key="13">
    <source>
        <dbReference type="PROSITE" id="PS51202"/>
    </source>
</evidence>
<dbReference type="Gene3D" id="3.40.50.720">
    <property type="entry name" value="NAD(P)-binding Rossmann-like Domain"/>
    <property type="match status" value="2"/>
</dbReference>
<sequence>MKIIILGAGQVGGTLAENLVGENNDITIVDNNPNQLRQLQDKFDLRAIQGHASHPRVLREAGAEDADMLVAVTNSDETNMVACQIAYTLFKTPNRIARIRSADYIREAARLFSPEAVPIDHLISPEQLVIDNIYKLIEYPGALQVVNFAQGKVSIAAVKAYYGGPLVGNALSSLREHMPHINTRVAAIFRQDRPIRPQGSTVIEAGDEVFFVAASPHIRAVMSELQRLEKPYKRIMIVGGGNIGAGLAQRLEKDYSVKLIERDKQRAAELAELLHDTIVFFGDASDQELLAEEHIEQIDVFIAITNDDEANIMSAMLAKRMGAKKVLVLIQRRAYVDLVQGSVIDIAISPQQATISALLGHVRKADIVSVSSLRRGVAEAIEAIAHGDESTSKVVGRTIDTIKLPPGTIIGAIVRGDDVIIANKGCRIQQGDHVIMFLTDKKFITDVERLFQPSPFFL</sequence>
<dbReference type="InterPro" id="IPR050721">
    <property type="entry name" value="Trk_Ktr_HKT_K-transport"/>
</dbReference>
<evidence type="ECO:0000256" key="7">
    <source>
        <dbReference type="ARBA" id="ARBA00022737"/>
    </source>
</evidence>
<reference evidence="14 15" key="2">
    <citation type="submission" date="2020-02" db="EMBL/GenBank/DDBJ databases">
        <title>The new genus of Enterobacteriales.</title>
        <authorList>
            <person name="Kim I.S."/>
        </authorList>
    </citation>
    <scope>NUCLEOTIDE SEQUENCE [LARGE SCALE GENOMIC DNA]</scope>
    <source>
        <strain evidence="14 15">SAP-6</strain>
    </source>
</reference>
<evidence type="ECO:0000256" key="4">
    <source>
        <dbReference type="ARBA" id="ARBA00022475"/>
    </source>
</evidence>
<dbReference type="NCBIfam" id="NF007039">
    <property type="entry name" value="PRK09496.3-2"/>
    <property type="match status" value="1"/>
</dbReference>
<dbReference type="InterPro" id="IPR006036">
    <property type="entry name" value="K_uptake_TrkA"/>
</dbReference>
<evidence type="ECO:0000256" key="2">
    <source>
        <dbReference type="ARBA" id="ARBA00017378"/>
    </source>
</evidence>
<dbReference type="GO" id="GO:0005886">
    <property type="term" value="C:plasma membrane"/>
    <property type="evidence" value="ECO:0007669"/>
    <property type="project" value="UniProtKB-SubCell"/>
</dbReference>
<keyword evidence="4" id="KW-1003">Cell membrane</keyword>
<dbReference type="GO" id="GO:0015079">
    <property type="term" value="F:potassium ion transmembrane transporter activity"/>
    <property type="evidence" value="ECO:0007669"/>
    <property type="project" value="InterPro"/>
</dbReference>
<dbReference type="InterPro" id="IPR036291">
    <property type="entry name" value="NAD(P)-bd_dom_sf"/>
</dbReference>
<evidence type="ECO:0000313" key="14">
    <source>
        <dbReference type="EMBL" id="NDL65959.1"/>
    </source>
</evidence>
<dbReference type="PANTHER" id="PTHR43833">
    <property type="entry name" value="POTASSIUM CHANNEL PROTEIN 2-RELATED-RELATED"/>
    <property type="match status" value="1"/>
</dbReference>